<dbReference type="Gene3D" id="3.10.450.50">
    <property type="match status" value="1"/>
</dbReference>
<dbReference type="AlphaFoldDB" id="A0A379DDN4"/>
<organism evidence="2 3">
    <name type="scientific">Peptoniphilus indolicus</name>
    <dbReference type="NCBI Taxonomy" id="33030"/>
    <lineage>
        <taxon>Bacteria</taxon>
        <taxon>Bacillati</taxon>
        <taxon>Bacillota</taxon>
        <taxon>Tissierellia</taxon>
        <taxon>Tissierellales</taxon>
        <taxon>Peptoniphilaceae</taxon>
        <taxon>Peptoniphilus</taxon>
    </lineage>
</organism>
<accession>A0A379DDN4</accession>
<dbReference type="InterPro" id="IPR032710">
    <property type="entry name" value="NTF2-like_dom_sf"/>
</dbReference>
<evidence type="ECO:0000313" key="3">
    <source>
        <dbReference type="Proteomes" id="UP000254777"/>
    </source>
</evidence>
<keyword evidence="1" id="KW-0812">Transmembrane</keyword>
<dbReference type="EMBL" id="UGTH01000001">
    <property type="protein sequence ID" value="SUB75870.1"/>
    <property type="molecule type" value="Genomic_DNA"/>
</dbReference>
<gene>
    <name evidence="2" type="ORF">NCTC11088_01674</name>
</gene>
<protein>
    <submittedName>
        <fullName evidence="2">Uncharacterized protein</fullName>
    </submittedName>
</protein>
<keyword evidence="1" id="KW-1133">Transmembrane helix</keyword>
<proteinExistence type="predicted"/>
<evidence type="ECO:0000313" key="2">
    <source>
        <dbReference type="EMBL" id="SUB75870.1"/>
    </source>
</evidence>
<name>A0A379DDN4_9FIRM</name>
<dbReference type="Proteomes" id="UP000254777">
    <property type="component" value="Unassembled WGS sequence"/>
</dbReference>
<feature type="transmembrane region" description="Helical" evidence="1">
    <location>
        <begin position="85"/>
        <end position="107"/>
    </location>
</feature>
<feature type="transmembrane region" description="Helical" evidence="1">
    <location>
        <begin position="7"/>
        <end position="23"/>
    </location>
</feature>
<feature type="transmembrane region" description="Helical" evidence="1">
    <location>
        <begin position="52"/>
        <end position="73"/>
    </location>
</feature>
<reference evidence="2 3" key="1">
    <citation type="submission" date="2018-06" db="EMBL/GenBank/DDBJ databases">
        <authorList>
            <consortium name="Pathogen Informatics"/>
            <person name="Doyle S."/>
        </authorList>
    </citation>
    <scope>NUCLEOTIDE SEQUENCE [LARGE SCALE GENOMIC DNA]</scope>
    <source>
        <strain evidence="2 3">NCTC11088</strain>
    </source>
</reference>
<sequence length="234" mass="27470">MKRKIELFLMILPYAFLGLYIDAKYGSLLGYFLGIAILIFTINFINKNTTILPIVVGNIISTALSLELTKIFLGDEWNYYFKPFTAIELVLVIMAVVLAIELLVFMLNRKRFKIEKYWQDTLNQDEIAIREYFSHEAIIYWHNTNEKFTVEDYILANCKYPGNWSGVIERIEKLEDLIITVVKVCAKDKSEFHHVVSFIKLENGKIISLDEYWGEDIESPIWRKEMRIGNKIHK</sequence>
<dbReference type="RefSeq" id="WP_245946076.1">
    <property type="nucleotide sequence ID" value="NZ_UGTH01000001.1"/>
</dbReference>
<feature type="transmembrane region" description="Helical" evidence="1">
    <location>
        <begin position="29"/>
        <end position="45"/>
    </location>
</feature>
<dbReference type="SUPFAM" id="SSF54427">
    <property type="entry name" value="NTF2-like"/>
    <property type="match status" value="1"/>
</dbReference>
<keyword evidence="1" id="KW-0472">Membrane</keyword>
<evidence type="ECO:0000256" key="1">
    <source>
        <dbReference type="SAM" id="Phobius"/>
    </source>
</evidence>